<evidence type="ECO:0000256" key="3">
    <source>
        <dbReference type="ARBA" id="ARBA00022630"/>
    </source>
</evidence>
<sequence>MILDVIKKRRSVRHYLAKPIAEEQINEILEAAMLAPTARNLQEWRFIAVTDKTKLQAIAKLNSHAQMTAEAALSIIICGDTNINKPEYIYADCGAAIENMLLQALSMDIGSCWCAIGPDEVRLKTYREFYQIPDHLIPVAAVQFGYLIEPTTEVKRFDGQKVIYYR</sequence>
<evidence type="ECO:0000259" key="6">
    <source>
        <dbReference type="Pfam" id="PF00881"/>
    </source>
</evidence>
<proteinExistence type="inferred from homology"/>
<comment type="caution">
    <text evidence="7">The sequence shown here is derived from an EMBL/GenBank/DDBJ whole genome shotgun (WGS) entry which is preliminary data.</text>
</comment>
<protein>
    <submittedName>
        <fullName evidence="7">Putative NAD(P)H nitroreductase YodC</fullName>
        <ecNumber evidence="7">1.-.-.-</ecNumber>
    </submittedName>
</protein>
<evidence type="ECO:0000313" key="7">
    <source>
        <dbReference type="EMBL" id="MPM71545.1"/>
    </source>
</evidence>
<feature type="domain" description="Nitroreductase" evidence="6">
    <location>
        <begin position="6"/>
        <end position="66"/>
    </location>
</feature>
<organism evidence="7">
    <name type="scientific">bioreactor metagenome</name>
    <dbReference type="NCBI Taxonomy" id="1076179"/>
    <lineage>
        <taxon>unclassified sequences</taxon>
        <taxon>metagenomes</taxon>
        <taxon>ecological metagenomes</taxon>
    </lineage>
</organism>
<dbReference type="AlphaFoldDB" id="A0A645C1X6"/>
<dbReference type="InterPro" id="IPR000415">
    <property type="entry name" value="Nitroreductase-like"/>
</dbReference>
<dbReference type="EC" id="1.-.-.-" evidence="7"/>
<name>A0A645C1X6_9ZZZZ</name>
<keyword evidence="4" id="KW-0288">FMN</keyword>
<evidence type="ECO:0000256" key="4">
    <source>
        <dbReference type="ARBA" id="ARBA00022643"/>
    </source>
</evidence>
<reference evidence="7" key="1">
    <citation type="submission" date="2019-08" db="EMBL/GenBank/DDBJ databases">
        <authorList>
            <person name="Kucharzyk K."/>
            <person name="Murdoch R.W."/>
            <person name="Higgins S."/>
            <person name="Loffler F."/>
        </authorList>
    </citation>
    <scope>NUCLEOTIDE SEQUENCE</scope>
</reference>
<comment type="cofactor">
    <cofactor evidence="1">
        <name>FMN</name>
        <dbReference type="ChEBI" id="CHEBI:58210"/>
    </cofactor>
</comment>
<evidence type="ECO:0000256" key="2">
    <source>
        <dbReference type="ARBA" id="ARBA00007118"/>
    </source>
</evidence>
<dbReference type="EMBL" id="VSSQ01024180">
    <property type="protein sequence ID" value="MPM71545.1"/>
    <property type="molecule type" value="Genomic_DNA"/>
</dbReference>
<evidence type="ECO:0000256" key="1">
    <source>
        <dbReference type="ARBA" id="ARBA00001917"/>
    </source>
</evidence>
<dbReference type="PANTHER" id="PTHR43673">
    <property type="entry name" value="NAD(P)H NITROREDUCTASE YDGI-RELATED"/>
    <property type="match status" value="1"/>
</dbReference>
<evidence type="ECO:0000256" key="5">
    <source>
        <dbReference type="ARBA" id="ARBA00023002"/>
    </source>
</evidence>
<dbReference type="Pfam" id="PF00881">
    <property type="entry name" value="Nitroreductase"/>
    <property type="match status" value="1"/>
</dbReference>
<dbReference type="PANTHER" id="PTHR43673:SF2">
    <property type="entry name" value="NITROREDUCTASE"/>
    <property type="match status" value="1"/>
</dbReference>
<dbReference type="InterPro" id="IPR029479">
    <property type="entry name" value="Nitroreductase"/>
</dbReference>
<keyword evidence="5 7" id="KW-0560">Oxidoreductase</keyword>
<keyword evidence="3" id="KW-0285">Flavoprotein</keyword>
<comment type="similarity">
    <text evidence="2">Belongs to the nitroreductase family.</text>
</comment>
<gene>
    <name evidence="7" type="primary">yodC_5</name>
    <name evidence="7" type="ORF">SDC9_118511</name>
</gene>
<dbReference type="SUPFAM" id="SSF55469">
    <property type="entry name" value="FMN-dependent nitroreductase-like"/>
    <property type="match status" value="1"/>
</dbReference>
<dbReference type="GO" id="GO:0016491">
    <property type="term" value="F:oxidoreductase activity"/>
    <property type="evidence" value="ECO:0007669"/>
    <property type="project" value="UniProtKB-KW"/>
</dbReference>
<accession>A0A645C1X6</accession>
<dbReference type="Gene3D" id="3.40.109.10">
    <property type="entry name" value="NADH Oxidase"/>
    <property type="match status" value="1"/>
</dbReference>